<protein>
    <submittedName>
        <fullName evidence="2">Exocyst complex component Sec10</fullName>
    </submittedName>
</protein>
<evidence type="ECO:0000313" key="2">
    <source>
        <dbReference type="WBParaSite" id="SVE_0186800.1"/>
    </source>
</evidence>
<accession>A0A0K0EZA9</accession>
<reference evidence="2" key="2">
    <citation type="submission" date="2015-08" db="UniProtKB">
        <authorList>
            <consortium name="WormBaseParasite"/>
        </authorList>
    </citation>
    <scope>IDENTIFICATION</scope>
</reference>
<keyword evidence="1" id="KW-1185">Reference proteome</keyword>
<organism evidence="1 2">
    <name type="scientific">Strongyloides venezuelensis</name>
    <name type="common">Threadworm</name>
    <dbReference type="NCBI Taxonomy" id="75913"/>
    <lineage>
        <taxon>Eukaryota</taxon>
        <taxon>Metazoa</taxon>
        <taxon>Ecdysozoa</taxon>
        <taxon>Nematoda</taxon>
        <taxon>Chromadorea</taxon>
        <taxon>Rhabditida</taxon>
        <taxon>Tylenchina</taxon>
        <taxon>Panagrolaimomorpha</taxon>
        <taxon>Strongyloidoidea</taxon>
        <taxon>Strongyloididae</taxon>
        <taxon>Strongyloides</taxon>
    </lineage>
</organism>
<dbReference type="Proteomes" id="UP000035680">
    <property type="component" value="Unassembled WGS sequence"/>
</dbReference>
<proteinExistence type="predicted"/>
<reference evidence="1" key="1">
    <citation type="submission" date="2014-07" db="EMBL/GenBank/DDBJ databases">
        <authorList>
            <person name="Martin A.A"/>
            <person name="De Silva N."/>
        </authorList>
    </citation>
    <scope>NUCLEOTIDE SEQUENCE</scope>
</reference>
<name>A0A0K0EZA9_STRVS</name>
<evidence type="ECO:0000313" key="1">
    <source>
        <dbReference type="Proteomes" id="UP000035680"/>
    </source>
</evidence>
<dbReference type="WBParaSite" id="SVE_0186800.1">
    <property type="protein sequence ID" value="SVE_0186800.1"/>
    <property type="gene ID" value="SVE_0186800"/>
</dbReference>
<sequence length="391" mass="45655">MGAQTSKVGQAYKKLFKRKKYRNKNHDDENTKLLSLQSSGDILSHSCIAKQLSVICNENLEELDRMNNFLETVSRQLKGNVDILIEDYKRTLTESKKDISIYLEDIENHNMNIGKEIKKNGGLPEDFKNIQIGVENGRLLYNVLIEKIENCDEYLGTFKDFVESTFHNTLSFKKISIRQNLTNRLKKSLKESNLVECIDIICQILVATNCSLSENEMSLIMDTYSKKIDQMYGFYSKLIKGVEFYGDKHAMKSIEARQFFNSILEDVRYECSELFEILIKIKDSAEEFHDESNVVVYTCKYFLAVSVTGFWLEITPREHDDFDEINGFFYDSLLQYFYALKAYNGIVNKRIFMPDTFEDTLREICHQYPNIIENTGLKKFLKNQLKLTIEF</sequence>
<dbReference type="AlphaFoldDB" id="A0A0K0EZA9"/>